<dbReference type="AlphaFoldDB" id="A0A0K0EK96"/>
<organism evidence="2">
    <name type="scientific">Strongyloides stercoralis</name>
    <name type="common">Threadworm</name>
    <dbReference type="NCBI Taxonomy" id="6248"/>
    <lineage>
        <taxon>Eukaryota</taxon>
        <taxon>Metazoa</taxon>
        <taxon>Ecdysozoa</taxon>
        <taxon>Nematoda</taxon>
        <taxon>Chromadorea</taxon>
        <taxon>Rhabditida</taxon>
        <taxon>Tylenchina</taxon>
        <taxon>Panagrolaimomorpha</taxon>
        <taxon>Strongyloidoidea</taxon>
        <taxon>Strongyloididae</taxon>
        <taxon>Strongyloides</taxon>
    </lineage>
</organism>
<dbReference type="Proteomes" id="UP000035681">
    <property type="component" value="Unplaced"/>
</dbReference>
<sequence>MAVENNELFLTIINQNHILKKFLSQITLKDCYNFSRSCRECYENIERIKQQGDIINFIDFYANCIVSSEKKIDISKVFPIDLFKVKHYDRDYIRRIKFKVEFEEGEYDYMEYTMYNLGKQLNNALFANPVLKELSLVFFPFENDVEDGMIYRPIFVEPFIGCLIKEIKNNSISTLSISNTEWMSDMRQLFYVSSNYSPYITNDNILDGLSNLKKIKINIQDLTITRFFKDLIDSATKIEGVIIEVDIQDLFFVDSFIFNDLNENECILTYILRKEVFLSITNKSIRSGLNLSVWFGTLNIMDLAYIRSLHMSIRLFDSLHQLSFYLKYMVNIEKLELRFDVNVQDGLHEGEDDDFWEPYVYSSFKNIKNLKTIKVKFVFEKSNLSEISYEYYCLIKSRLEGLLQKQLFSFFSKAPSTVKNLCFFDMPQLTNSMTFLLNVYFPNLKFLFIRRICEIEKECLLRLKNLKFYVSSNVDCLELPKNIQVCFVCGKEASLNDNNEERFGPYFHDLENIECYNYYKNSKIFLKETSFSCNLFVAKIFFNYLKSYHDIIWCLENINELIQMRNE</sequence>
<evidence type="ECO:0000313" key="1">
    <source>
        <dbReference type="Proteomes" id="UP000035681"/>
    </source>
</evidence>
<keyword evidence="1" id="KW-1185">Reference proteome</keyword>
<accession>A0A0K0EK96</accession>
<dbReference type="WBParaSite" id="TCONS_00000139.p1">
    <property type="protein sequence ID" value="TCONS_00000139.p1"/>
    <property type="gene ID" value="XLOC_000158"/>
</dbReference>
<evidence type="ECO:0000313" key="3">
    <source>
        <dbReference type="WBParaSite" id="TCONS_00000139.p1"/>
    </source>
</evidence>
<dbReference type="WBParaSite" id="SSTP_0000989000.1">
    <property type="protein sequence ID" value="SSTP_0000989000.1"/>
    <property type="gene ID" value="SSTP_0000989000"/>
</dbReference>
<name>A0A0K0EK96_STRER</name>
<protein>
    <submittedName>
        <fullName evidence="3">F-box domain-containing protein</fullName>
    </submittedName>
    <submittedName>
        <fullName evidence="2">HECT domain-containing protein</fullName>
    </submittedName>
</protein>
<reference evidence="2" key="1">
    <citation type="submission" date="2015-08" db="UniProtKB">
        <authorList>
            <consortium name="WormBaseParasite"/>
        </authorList>
    </citation>
    <scope>IDENTIFICATION</scope>
</reference>
<proteinExistence type="predicted"/>
<evidence type="ECO:0000313" key="2">
    <source>
        <dbReference type="WBParaSite" id="SSTP_0000989000.1"/>
    </source>
</evidence>